<organism evidence="1 3">
    <name type="scientific">Komagataeibacter medellinensis (strain NBRC 3288 / BCRC 11682 / LMG 1693 / Kondo 51)</name>
    <name type="common">Gluconacetobacter medellinensis</name>
    <dbReference type="NCBI Taxonomy" id="634177"/>
    <lineage>
        <taxon>Bacteria</taxon>
        <taxon>Pseudomonadati</taxon>
        <taxon>Pseudomonadota</taxon>
        <taxon>Alphaproteobacteria</taxon>
        <taxon>Acetobacterales</taxon>
        <taxon>Acetobacteraceae</taxon>
        <taxon>Komagataeibacter</taxon>
    </lineage>
</organism>
<dbReference type="EMBL" id="AP012159">
    <property type="protein sequence ID" value="BAK84535.1"/>
    <property type="molecule type" value="Genomic_DNA"/>
</dbReference>
<dbReference type="AlphaFoldDB" id="G2I781"/>
<dbReference type="InterPro" id="IPR056928">
    <property type="entry name" value="Gp77-like"/>
</dbReference>
<dbReference type="Proteomes" id="UP000009044">
    <property type="component" value="Chromosome"/>
</dbReference>
<reference evidence="3" key="1">
    <citation type="journal article" date="2011" name="J. Bacteriol.">
        <title>Complete genome sequence of NBRC 3288, a unique cellulose-nonproducing strain of Gluconacetobacter xylinus isolated from vinegar.</title>
        <authorList>
            <person name="Ogino H."/>
            <person name="Azuma Y."/>
            <person name="Hosoyama A."/>
            <person name="Nakazawa H."/>
            <person name="Matsutani M."/>
            <person name="Hasegawa A."/>
            <person name="Otsuyama K."/>
            <person name="Matsushita K."/>
            <person name="Fujita N."/>
            <person name="Shirai M."/>
        </authorList>
    </citation>
    <scope>NUCLEOTIDE SEQUENCE [LARGE SCALE GENOMIC DNA]</scope>
    <source>
        <strain evidence="3">NBRC 3288 / BCRC 11682 / LMG 1693</strain>
    </source>
</reference>
<evidence type="ECO:0000313" key="2">
    <source>
        <dbReference type="EMBL" id="BAK84535.1"/>
    </source>
</evidence>
<dbReference type="STRING" id="634177.GLX_15660"/>
<name>G2I781_KOMMN</name>
<protein>
    <submittedName>
        <fullName evidence="1">Uncharacterized protein</fullName>
    </submittedName>
</protein>
<dbReference type="Pfam" id="PF23148">
    <property type="entry name" value="Gp77"/>
    <property type="match status" value="1"/>
</dbReference>
<dbReference type="EMBL" id="AP012159">
    <property type="protein sequence ID" value="BAK83978.1"/>
    <property type="molecule type" value="Genomic_DNA"/>
</dbReference>
<dbReference type="HOGENOM" id="CLU_1684262_0_0_5"/>
<reference evidence="1" key="2">
    <citation type="submission" date="2011-04" db="EMBL/GenBank/DDBJ databases">
        <authorList>
            <consortium name="Gluconacetobacter xylinus genome sequencing consortium"/>
        </authorList>
    </citation>
    <scope>NUCLEOTIDE SEQUENCE</scope>
    <source>
        <strain evidence="1">NBRC 3288</strain>
    </source>
</reference>
<evidence type="ECO:0000313" key="1">
    <source>
        <dbReference type="EMBL" id="BAK83978.1"/>
    </source>
</evidence>
<dbReference type="KEGG" id="gxy:GLX_15660"/>
<evidence type="ECO:0000313" key="3">
    <source>
        <dbReference type="Proteomes" id="UP000009044"/>
    </source>
</evidence>
<gene>
    <name evidence="1" type="ordered locus">GLX_15660</name>
    <name evidence="2" type="ordered locus">GLX_21230</name>
</gene>
<dbReference type="RefSeq" id="WP_014105520.1">
    <property type="nucleotide sequence ID" value="NC_016027.1"/>
</dbReference>
<proteinExistence type="predicted"/>
<dbReference type="PATRIC" id="fig|634177.7.peg.1791"/>
<accession>G2I781</accession>
<dbReference type="KEGG" id="gxy:GLX_21230"/>
<sequence length="156" mass="16257">MTASWVASRARTILFPVPGDSALRGISVRPFPRAWPPKVAGDALDYSVDYTPWLADCNDTISTIAVKDVSAAPATGLSIDWAVFVNGIVTLGLSGGQPGPRYEILITVTTAQKRTITGRFTLSVSASDDMPAASACTPPDITFTAGTITINGTANA</sequence>